<feature type="region of interest" description="Disordered" evidence="9">
    <location>
        <begin position="1"/>
        <end position="29"/>
    </location>
</feature>
<feature type="binding site" evidence="7">
    <location>
        <position position="266"/>
    </location>
    <ligand>
        <name>ATP</name>
        <dbReference type="ChEBI" id="CHEBI:30616"/>
    </ligand>
</feature>
<evidence type="ECO:0000256" key="9">
    <source>
        <dbReference type="SAM" id="MobiDB-lite"/>
    </source>
</evidence>
<comment type="caution">
    <text evidence="10">The sequence shown here is derived from an EMBL/GenBank/DDBJ whole genome shotgun (WGS) entry which is preliminary data.</text>
</comment>
<dbReference type="InterPro" id="IPR014729">
    <property type="entry name" value="Rossmann-like_a/b/a_fold"/>
</dbReference>
<comment type="function">
    <text evidence="7">Catalyzes the attachment of tyrosine to tRNA(Tyr) in a two-step reaction: tyrosine is first activated by ATP to form Tyr-AMP and then transferred to the acceptor end of tRNA(Tyr).</text>
</comment>
<keyword evidence="11" id="KW-1185">Reference proteome</keyword>
<proteinExistence type="inferred from homology"/>
<feature type="binding site" evidence="7">
    <location>
        <position position="203"/>
    </location>
    <ligand>
        <name>L-tyrosine</name>
        <dbReference type="ChEBI" id="CHEBI:58315"/>
    </ligand>
</feature>
<feature type="binding site" evidence="7">
    <location>
        <position position="207"/>
    </location>
    <ligand>
        <name>L-tyrosine</name>
        <dbReference type="ChEBI" id="CHEBI:58315"/>
    </ligand>
</feature>
<accession>A0ABS0SVA3</accession>
<dbReference type="InterPro" id="IPR024107">
    <property type="entry name" value="Tyr-tRNA-ligase_bac_1"/>
</dbReference>
<dbReference type="EMBL" id="JADWOX010000004">
    <property type="protein sequence ID" value="MBI1683577.1"/>
    <property type="molecule type" value="Genomic_DNA"/>
</dbReference>
<dbReference type="Gene3D" id="3.10.290.10">
    <property type="entry name" value="RNA-binding S4 domain"/>
    <property type="match status" value="1"/>
</dbReference>
<dbReference type="InterPro" id="IPR036986">
    <property type="entry name" value="S4_RNA-bd_sf"/>
</dbReference>
<dbReference type="EC" id="6.1.1.1" evidence="7"/>
<dbReference type="GO" id="GO:0004831">
    <property type="term" value="F:tyrosine-tRNA ligase activity"/>
    <property type="evidence" value="ECO:0007669"/>
    <property type="project" value="UniProtKB-EC"/>
</dbReference>
<evidence type="ECO:0000256" key="2">
    <source>
        <dbReference type="ARBA" id="ARBA00022741"/>
    </source>
</evidence>
<comment type="subunit">
    <text evidence="7">Homodimer.</text>
</comment>
<evidence type="ECO:0000256" key="7">
    <source>
        <dbReference type="HAMAP-Rule" id="MF_02006"/>
    </source>
</evidence>
<reference evidence="10 11" key="1">
    <citation type="submission" date="2020-11" db="EMBL/GenBank/DDBJ databases">
        <title>genome sequence of strain KACC 18849.</title>
        <authorList>
            <person name="Gao J."/>
            <person name="Zhang X."/>
        </authorList>
    </citation>
    <scope>NUCLEOTIDE SEQUENCE [LARGE SCALE GENOMIC DNA]</scope>
    <source>
        <strain evidence="10 11">KACC 18849</strain>
    </source>
</reference>
<dbReference type="CDD" id="cd00805">
    <property type="entry name" value="TyrRS_core"/>
    <property type="match status" value="1"/>
</dbReference>
<organism evidence="10 11">
    <name type="scientific">Caulobacter hibisci</name>
    <dbReference type="NCBI Taxonomy" id="2035993"/>
    <lineage>
        <taxon>Bacteria</taxon>
        <taxon>Pseudomonadati</taxon>
        <taxon>Pseudomonadota</taxon>
        <taxon>Alphaproteobacteria</taxon>
        <taxon>Caulobacterales</taxon>
        <taxon>Caulobacteraceae</taxon>
        <taxon>Caulobacter</taxon>
    </lineage>
</organism>
<name>A0ABS0SVA3_9CAUL</name>
<keyword evidence="1 7" id="KW-0436">Ligase</keyword>
<feature type="binding site" evidence="7">
    <location>
        <position position="66"/>
    </location>
    <ligand>
        <name>L-tyrosine</name>
        <dbReference type="ChEBI" id="CHEBI:58315"/>
    </ligand>
</feature>
<dbReference type="PANTHER" id="PTHR11766">
    <property type="entry name" value="TYROSYL-TRNA SYNTHETASE"/>
    <property type="match status" value="1"/>
</dbReference>
<dbReference type="HAMAP" id="MF_02006">
    <property type="entry name" value="Tyr_tRNA_synth_type1"/>
    <property type="match status" value="1"/>
</dbReference>
<dbReference type="PROSITE" id="PS50889">
    <property type="entry name" value="S4"/>
    <property type="match status" value="1"/>
</dbReference>
<dbReference type="Gene3D" id="3.40.50.620">
    <property type="entry name" value="HUPs"/>
    <property type="match status" value="1"/>
</dbReference>
<evidence type="ECO:0000313" key="10">
    <source>
        <dbReference type="EMBL" id="MBI1683577.1"/>
    </source>
</evidence>
<keyword evidence="3 7" id="KW-0067">ATP-binding</keyword>
<comment type="catalytic activity">
    <reaction evidence="6 7">
        <text>tRNA(Tyr) + L-tyrosine + ATP = L-tyrosyl-tRNA(Tyr) + AMP + diphosphate + H(+)</text>
        <dbReference type="Rhea" id="RHEA:10220"/>
        <dbReference type="Rhea" id="RHEA-COMP:9706"/>
        <dbReference type="Rhea" id="RHEA-COMP:9707"/>
        <dbReference type="ChEBI" id="CHEBI:15378"/>
        <dbReference type="ChEBI" id="CHEBI:30616"/>
        <dbReference type="ChEBI" id="CHEBI:33019"/>
        <dbReference type="ChEBI" id="CHEBI:58315"/>
        <dbReference type="ChEBI" id="CHEBI:78442"/>
        <dbReference type="ChEBI" id="CHEBI:78536"/>
        <dbReference type="ChEBI" id="CHEBI:456215"/>
        <dbReference type="EC" id="6.1.1.1"/>
    </reaction>
</comment>
<dbReference type="InterPro" id="IPR024088">
    <property type="entry name" value="Tyr-tRNA-ligase_bac-type"/>
</dbReference>
<dbReference type="InterPro" id="IPR002305">
    <property type="entry name" value="aa-tRNA-synth_Ic"/>
</dbReference>
<dbReference type="Pfam" id="PF00579">
    <property type="entry name" value="tRNA-synt_1b"/>
    <property type="match status" value="1"/>
</dbReference>
<comment type="subcellular location">
    <subcellularLocation>
        <location evidence="7">Cytoplasm</location>
    </subcellularLocation>
</comment>
<dbReference type="NCBIfam" id="TIGR00234">
    <property type="entry name" value="tyrS"/>
    <property type="match status" value="1"/>
</dbReference>
<protein>
    <recommendedName>
        <fullName evidence="7">Tyrosine--tRNA ligase</fullName>
        <ecNumber evidence="7">6.1.1.1</ecNumber>
    </recommendedName>
    <alternativeName>
        <fullName evidence="7">Tyrosyl-tRNA synthetase</fullName>
        <shortName evidence="7">TyrRS</shortName>
    </alternativeName>
</protein>
<evidence type="ECO:0000256" key="6">
    <source>
        <dbReference type="ARBA" id="ARBA00048248"/>
    </source>
</evidence>
<evidence type="ECO:0000256" key="1">
    <source>
        <dbReference type="ARBA" id="ARBA00022598"/>
    </source>
</evidence>
<keyword evidence="8" id="KW-0694">RNA-binding</keyword>
<comment type="similarity">
    <text evidence="7">Belongs to the class-I aminoacyl-tRNA synthetase family. TyrS type 1 subfamily.</text>
</comment>
<dbReference type="Gene3D" id="1.10.240.10">
    <property type="entry name" value="Tyrosyl-Transfer RNA Synthetase"/>
    <property type="match status" value="1"/>
</dbReference>
<feature type="short sequence motif" description="'HIGH' region" evidence="7">
    <location>
        <begin position="71"/>
        <end position="80"/>
    </location>
</feature>
<dbReference type="PRINTS" id="PR01040">
    <property type="entry name" value="TRNASYNTHTYR"/>
</dbReference>
<evidence type="ECO:0000256" key="3">
    <source>
        <dbReference type="ARBA" id="ARBA00022840"/>
    </source>
</evidence>
<evidence type="ECO:0000256" key="8">
    <source>
        <dbReference type="PROSITE-ProRule" id="PRU00182"/>
    </source>
</evidence>
<dbReference type="SUPFAM" id="SSF52374">
    <property type="entry name" value="Nucleotidylyl transferase"/>
    <property type="match status" value="1"/>
</dbReference>
<keyword evidence="2 7" id="KW-0547">Nucleotide-binding</keyword>
<keyword evidence="7" id="KW-0963">Cytoplasm</keyword>
<evidence type="ECO:0000256" key="5">
    <source>
        <dbReference type="ARBA" id="ARBA00023146"/>
    </source>
</evidence>
<sequence>MKPSPQSPSPVLDARASDTESRAMSAAPQSFKSEFLQTMQSRGYIHQITHPDELDAAAATGAITAYIGFDATAPSLHVGHLIQIMMLRRLQQAGHKPIVLMGGGTTRVGDPTFKDTQRPLLTDAQIQSNIDGIKQVFANFLTFGDGPTDAVMVDNDEWLSKLGYVQFLRDYGVHFTINRMLTFDSVKLRLEREQPMTFLEFNYMLMQATDFLELNRKYGCVLQMGGSDQWGNILNGVELTRRVDQKAAFGLTTPLLTTASGAKMGKTAAGAVWLNADALSPYDYWQFWRNTEDADVGRFLKLFTDLPLDKVAELEALPGAQINDAKKVLADEATRLVHGEEAAKTARATAEKAFEQGQLSADLPTVEIAASVLAEGVALAVLATDIGLTASRGEARRLAQGGGLRLNDAQEKDGDRLVTNADLVDGVVKLSQGKKKIVLVKPV</sequence>
<dbReference type="PANTHER" id="PTHR11766:SF0">
    <property type="entry name" value="TYROSINE--TRNA LIGASE, MITOCHONDRIAL"/>
    <property type="match status" value="1"/>
</dbReference>
<evidence type="ECO:0000313" key="11">
    <source>
        <dbReference type="Proteomes" id="UP000639859"/>
    </source>
</evidence>
<keyword evidence="4 7" id="KW-0648">Protein biosynthesis</keyword>
<gene>
    <name evidence="7" type="primary">tyrS</name>
    <name evidence="10" type="ORF">I4Q42_07850</name>
</gene>
<dbReference type="Proteomes" id="UP000639859">
    <property type="component" value="Unassembled WGS sequence"/>
</dbReference>
<feature type="short sequence motif" description="'KMSKS' region" evidence="7">
    <location>
        <begin position="263"/>
        <end position="267"/>
    </location>
</feature>
<dbReference type="InterPro" id="IPR002307">
    <property type="entry name" value="Tyr-tRNA-ligase"/>
</dbReference>
<dbReference type="SUPFAM" id="SSF55174">
    <property type="entry name" value="Alpha-L RNA-binding motif"/>
    <property type="match status" value="1"/>
</dbReference>
<keyword evidence="5 7" id="KW-0030">Aminoacyl-tRNA synthetase</keyword>
<dbReference type="RefSeq" id="WP_198575514.1">
    <property type="nucleotide sequence ID" value="NZ_JADWOX010000004.1"/>
</dbReference>
<evidence type="ECO:0000256" key="4">
    <source>
        <dbReference type="ARBA" id="ARBA00022917"/>
    </source>
</evidence>